<dbReference type="AlphaFoldDB" id="A0A166MVU4"/>
<name>A0A166MVU4_9AGAM</name>
<protein>
    <submittedName>
        <fullName evidence="1">Uncharacterized protein</fullName>
    </submittedName>
</protein>
<keyword evidence="2" id="KW-1185">Reference proteome</keyword>
<organism evidence="1 2">
    <name type="scientific">Athelia psychrophila</name>
    <dbReference type="NCBI Taxonomy" id="1759441"/>
    <lineage>
        <taxon>Eukaryota</taxon>
        <taxon>Fungi</taxon>
        <taxon>Dikarya</taxon>
        <taxon>Basidiomycota</taxon>
        <taxon>Agaricomycotina</taxon>
        <taxon>Agaricomycetes</taxon>
        <taxon>Agaricomycetidae</taxon>
        <taxon>Atheliales</taxon>
        <taxon>Atheliaceae</taxon>
        <taxon>Athelia</taxon>
    </lineage>
</organism>
<evidence type="ECO:0000313" key="1">
    <source>
        <dbReference type="EMBL" id="KZP24371.1"/>
    </source>
</evidence>
<evidence type="ECO:0000313" key="2">
    <source>
        <dbReference type="Proteomes" id="UP000076532"/>
    </source>
</evidence>
<gene>
    <name evidence="1" type="ORF">FIBSPDRAFT_422115</name>
</gene>
<dbReference type="Proteomes" id="UP000076532">
    <property type="component" value="Unassembled WGS sequence"/>
</dbReference>
<proteinExistence type="predicted"/>
<sequence>MPHLTDKRIAVIAFIEDITHRDLVRIQLHLSRVLLQRCVPSTLPQPPLVLHWSPTKLRHTIVLELSTPPRASVSPPASSCVARGERCPSIRDFVVYLPASREQTLIRCWRRSW</sequence>
<accession>A0A166MVU4</accession>
<reference evidence="1 2" key="1">
    <citation type="journal article" date="2016" name="Mol. Biol. Evol.">
        <title>Comparative Genomics of Early-Diverging Mushroom-Forming Fungi Provides Insights into the Origins of Lignocellulose Decay Capabilities.</title>
        <authorList>
            <person name="Nagy L.G."/>
            <person name="Riley R."/>
            <person name="Tritt A."/>
            <person name="Adam C."/>
            <person name="Daum C."/>
            <person name="Floudas D."/>
            <person name="Sun H."/>
            <person name="Yadav J.S."/>
            <person name="Pangilinan J."/>
            <person name="Larsson K.H."/>
            <person name="Matsuura K."/>
            <person name="Barry K."/>
            <person name="Labutti K."/>
            <person name="Kuo R."/>
            <person name="Ohm R.A."/>
            <person name="Bhattacharya S.S."/>
            <person name="Shirouzu T."/>
            <person name="Yoshinaga Y."/>
            <person name="Martin F.M."/>
            <person name="Grigoriev I.V."/>
            <person name="Hibbett D.S."/>
        </authorList>
    </citation>
    <scope>NUCLEOTIDE SEQUENCE [LARGE SCALE GENOMIC DNA]</scope>
    <source>
        <strain evidence="1 2">CBS 109695</strain>
    </source>
</reference>
<dbReference type="EMBL" id="KV417526">
    <property type="protein sequence ID" value="KZP24371.1"/>
    <property type="molecule type" value="Genomic_DNA"/>
</dbReference>